<sequence length="356" mass="38760">MDAIATIDQQKLDVFVSRILDDLGAVAIAPLVRVGDELGLYDALAQARRVTAQELARRTGTVERMVREWLNAHAAAGYLDYDAAADRFVMTDEQAMVFGNPESPVYMLGAFELSQASMLDQPKVTEAFRKSGGLGYHERCKCLFSGMSRFFAVSYKANLLQEWLPALDGVVDKLRSGAQVADIGCGHGVSLMLMAQAFERSTFRGFDYHADSVDCARREAELTGLASRVDFQVADAKTFAGGPYDFAACFDALHDMGDPVGAARHVLSQLAPDGTFMVIEPRAGDRLEDNFNPVGRLYYAASTMICTPVSLAQEVGLALGAQAGPKRLEQVLREAGFSRVRLAVETPFNIVLEARP</sequence>
<dbReference type="Pfam" id="PF21320">
    <property type="entry name" value="WHD_Rv2258c"/>
    <property type="match status" value="1"/>
</dbReference>
<feature type="domain" description="S-adenosylmethionine-dependent methyltransferase Rv2258c-like winged HTH" evidence="2">
    <location>
        <begin position="27"/>
        <end position="97"/>
    </location>
</feature>
<dbReference type="OrthoDB" id="9801363at2"/>
<dbReference type="PANTHER" id="PTHR45128:SF2">
    <property type="entry name" value="METHYLTRANSFERASE DOMAIN-CONTAINING PROTEIN"/>
    <property type="match status" value="1"/>
</dbReference>
<dbReference type="EMBL" id="CP000463">
    <property type="protein sequence ID" value="ABJ06040.1"/>
    <property type="molecule type" value="Genomic_DNA"/>
</dbReference>
<keyword evidence="3" id="KW-0489">Methyltransferase</keyword>
<dbReference type="InterPro" id="IPR036390">
    <property type="entry name" value="WH_DNA-bd_sf"/>
</dbReference>
<dbReference type="InterPro" id="IPR029063">
    <property type="entry name" value="SAM-dependent_MTases_sf"/>
</dbReference>
<dbReference type="SUPFAM" id="SSF53335">
    <property type="entry name" value="S-adenosyl-L-methionine-dependent methyltransferases"/>
    <property type="match status" value="1"/>
</dbReference>
<evidence type="ECO:0000259" key="2">
    <source>
        <dbReference type="Pfam" id="PF21320"/>
    </source>
</evidence>
<dbReference type="GO" id="GO:0008168">
    <property type="term" value="F:methyltransferase activity"/>
    <property type="evidence" value="ECO:0007669"/>
    <property type="project" value="UniProtKB-KW"/>
</dbReference>
<gene>
    <name evidence="3" type="ordered locus">RPE_2096</name>
</gene>
<dbReference type="PANTHER" id="PTHR45128">
    <property type="entry name" value="METHYLTRANSFERASE TYPE 11"/>
    <property type="match status" value="1"/>
</dbReference>
<protein>
    <submittedName>
        <fullName evidence="3">Methyltransferase type 12</fullName>
    </submittedName>
</protein>
<dbReference type="InterPro" id="IPR048711">
    <property type="entry name" value="WHD_Rv2258c"/>
</dbReference>
<name>Q07PU4_RHOP5</name>
<accession>Q07PU4</accession>
<dbReference type="CDD" id="cd02440">
    <property type="entry name" value="AdoMet_MTases"/>
    <property type="match status" value="1"/>
</dbReference>
<feature type="domain" description="Methyltransferase" evidence="1">
    <location>
        <begin position="175"/>
        <end position="335"/>
    </location>
</feature>
<dbReference type="AlphaFoldDB" id="Q07PU4"/>
<organism evidence="3">
    <name type="scientific">Rhodopseudomonas palustris (strain BisA53)</name>
    <dbReference type="NCBI Taxonomy" id="316055"/>
    <lineage>
        <taxon>Bacteria</taxon>
        <taxon>Pseudomonadati</taxon>
        <taxon>Pseudomonadota</taxon>
        <taxon>Alphaproteobacteria</taxon>
        <taxon>Hyphomicrobiales</taxon>
        <taxon>Nitrobacteraceae</taxon>
        <taxon>Rhodopseudomonas</taxon>
    </lineage>
</organism>
<dbReference type="eggNOG" id="COG0500">
    <property type="taxonomic scope" value="Bacteria"/>
</dbReference>
<dbReference type="InterPro" id="IPR053173">
    <property type="entry name" value="SAM-binding_MTase"/>
</dbReference>
<dbReference type="KEGG" id="rpe:RPE_2096"/>
<evidence type="ECO:0000259" key="1">
    <source>
        <dbReference type="Pfam" id="PF13847"/>
    </source>
</evidence>
<dbReference type="SUPFAM" id="SSF46785">
    <property type="entry name" value="Winged helix' DNA-binding domain"/>
    <property type="match status" value="1"/>
</dbReference>
<dbReference type="Gene3D" id="1.10.10.10">
    <property type="entry name" value="Winged helix-like DNA-binding domain superfamily/Winged helix DNA-binding domain"/>
    <property type="match status" value="1"/>
</dbReference>
<proteinExistence type="predicted"/>
<dbReference type="STRING" id="316055.RPE_2096"/>
<keyword evidence="3" id="KW-0808">Transferase</keyword>
<dbReference type="HOGENOM" id="CLU_063529_0_0_5"/>
<dbReference type="Gene3D" id="3.40.50.150">
    <property type="entry name" value="Vaccinia Virus protein VP39"/>
    <property type="match status" value="1"/>
</dbReference>
<dbReference type="Pfam" id="PF13847">
    <property type="entry name" value="Methyltransf_31"/>
    <property type="match status" value="1"/>
</dbReference>
<evidence type="ECO:0000313" key="3">
    <source>
        <dbReference type="EMBL" id="ABJ06040.1"/>
    </source>
</evidence>
<reference evidence="3" key="1">
    <citation type="submission" date="2006-09" db="EMBL/GenBank/DDBJ databases">
        <title>Complete sequence of Rhodopseudomonas palustris BisA53.</title>
        <authorList>
            <consortium name="US DOE Joint Genome Institute"/>
            <person name="Copeland A."/>
            <person name="Lucas S."/>
            <person name="Lapidus A."/>
            <person name="Barry K."/>
            <person name="Detter J.C."/>
            <person name="Glavina del Rio T."/>
            <person name="Hammon N."/>
            <person name="Israni S."/>
            <person name="Dalin E."/>
            <person name="Tice H."/>
            <person name="Pitluck S."/>
            <person name="Chain P."/>
            <person name="Malfatti S."/>
            <person name="Shin M."/>
            <person name="Vergez L."/>
            <person name="Schmutz J."/>
            <person name="Larimer F."/>
            <person name="Land M."/>
            <person name="Hauser L."/>
            <person name="Pelletier D.A."/>
            <person name="Kyrpides N."/>
            <person name="Kim E."/>
            <person name="Harwood C.S."/>
            <person name="Oda Y."/>
            <person name="Richardson P."/>
        </authorList>
    </citation>
    <scope>NUCLEOTIDE SEQUENCE [LARGE SCALE GENOMIC DNA]</scope>
    <source>
        <strain evidence="3">BisA53</strain>
    </source>
</reference>
<dbReference type="InterPro" id="IPR025714">
    <property type="entry name" value="Methyltranfer_dom"/>
</dbReference>
<dbReference type="InterPro" id="IPR036388">
    <property type="entry name" value="WH-like_DNA-bd_sf"/>
</dbReference>
<dbReference type="GO" id="GO:0032259">
    <property type="term" value="P:methylation"/>
    <property type="evidence" value="ECO:0007669"/>
    <property type="project" value="UniProtKB-KW"/>
</dbReference>